<dbReference type="AlphaFoldDB" id="A0A5E7YY96"/>
<organism evidence="1 2">
    <name type="scientific">Sphingomonas aurantiaca</name>
    <dbReference type="NCBI Taxonomy" id="185949"/>
    <lineage>
        <taxon>Bacteria</taxon>
        <taxon>Pseudomonadati</taxon>
        <taxon>Pseudomonadota</taxon>
        <taxon>Alphaproteobacteria</taxon>
        <taxon>Sphingomonadales</taxon>
        <taxon>Sphingomonadaceae</taxon>
        <taxon>Sphingomonas</taxon>
    </lineage>
</organism>
<proteinExistence type="predicted"/>
<dbReference type="Pfam" id="PF09572">
    <property type="entry name" value="RE_XamI"/>
    <property type="match status" value="1"/>
</dbReference>
<reference evidence="1 2" key="1">
    <citation type="submission" date="2019-09" db="EMBL/GenBank/DDBJ databases">
        <authorList>
            <person name="Dittami M. S."/>
        </authorList>
    </citation>
    <scope>NUCLEOTIDE SEQUENCE [LARGE SCALE GENOMIC DNA]</scope>
    <source>
        <strain evidence="1">SPHINGO391</strain>
    </source>
</reference>
<dbReference type="RefSeq" id="WP_151990628.1">
    <property type="nucleotide sequence ID" value="NZ_LR701528.1"/>
</dbReference>
<dbReference type="GO" id="GO:0003677">
    <property type="term" value="F:DNA binding"/>
    <property type="evidence" value="ECO:0007669"/>
    <property type="project" value="InterPro"/>
</dbReference>
<dbReference type="EMBL" id="CABVLI010000036">
    <property type="protein sequence ID" value="VVT11845.1"/>
    <property type="molecule type" value="Genomic_DNA"/>
</dbReference>
<dbReference type="EC" id="3.1.21.4" evidence="1"/>
<evidence type="ECO:0000313" key="1">
    <source>
        <dbReference type="EMBL" id="VVT11845.1"/>
    </source>
</evidence>
<keyword evidence="1" id="KW-0378">Hydrolase</keyword>
<dbReference type="InterPro" id="IPR019072">
    <property type="entry name" value="Restrct_endonuc_II_XamI"/>
</dbReference>
<name>A0A5E7YY96_9SPHN</name>
<dbReference type="GO" id="GO:0009036">
    <property type="term" value="F:type II site-specific deoxyribonuclease activity"/>
    <property type="evidence" value="ECO:0007669"/>
    <property type="project" value="UniProtKB-EC"/>
</dbReference>
<accession>A0A5E7YY96</accession>
<protein>
    <submittedName>
        <fullName evidence="1">Type-2 restriction enzyme XamI</fullName>
        <ecNumber evidence="1">3.1.21.4</ecNumber>
    </submittedName>
</protein>
<dbReference type="Proteomes" id="UP000326857">
    <property type="component" value="Unassembled WGS sequence"/>
</dbReference>
<sequence length="303" mass="33909">MIEPPHWTPDQLEIDRQKASAAFSKERLEEPLEDYLEAFDEYQGHVEDLLEATVDLSDLDTPALDVLGDPRLLEAFRYLAAPPISSDDLKVLADVRSFTRSRLDHSPAEVQRLLAVVRQVLDRRRFAWVIEGREPTEAERNAAVMASAALMAASRTQTGRRTKGKDLQEGAVKESLTALGFTEVPSRSMPNISHAPAPGEFCGESRLGTRKGDIIVRLWDHRVMPIECKVSNSSTNSVKRLNNDAAVKAASWKLDFGLRQVVPTAVLSGVYKLHNLVDAQERGLTIYWAHDLKPMTDWIDKTK</sequence>
<dbReference type="GO" id="GO:0009307">
    <property type="term" value="P:DNA restriction-modification system"/>
    <property type="evidence" value="ECO:0007669"/>
    <property type="project" value="InterPro"/>
</dbReference>
<evidence type="ECO:0000313" key="2">
    <source>
        <dbReference type="Proteomes" id="UP000326857"/>
    </source>
</evidence>
<gene>
    <name evidence="1" type="primary">xamIR</name>
    <name evidence="1" type="ORF">SPHINGO391_410123</name>
</gene>